<name>A0A0E3PL22_9EURY</name>
<evidence type="ECO:0000313" key="1">
    <source>
        <dbReference type="EMBL" id="AKB35780.1"/>
    </source>
</evidence>
<dbReference type="PROSITE" id="PS51257">
    <property type="entry name" value="PROKAR_LIPOPROTEIN"/>
    <property type="match status" value="1"/>
</dbReference>
<protein>
    <submittedName>
        <fullName evidence="1">Uncharacterized protein</fullName>
    </submittedName>
</protein>
<dbReference type="PATRIC" id="fig|1434118.4.peg.1517"/>
<organism evidence="1 2">
    <name type="scientific">Methanosarcina siciliae C2J</name>
    <dbReference type="NCBI Taxonomy" id="1434118"/>
    <lineage>
        <taxon>Archaea</taxon>
        <taxon>Methanobacteriati</taxon>
        <taxon>Methanobacteriota</taxon>
        <taxon>Stenosarchaea group</taxon>
        <taxon>Methanomicrobia</taxon>
        <taxon>Methanosarcinales</taxon>
        <taxon>Methanosarcinaceae</taxon>
        <taxon>Methanosarcina</taxon>
    </lineage>
</organism>
<gene>
    <name evidence="1" type="ORF">MSSAC_1190</name>
</gene>
<dbReference type="HOGENOM" id="CLU_2802302_0_0_2"/>
<reference evidence="1 2" key="1">
    <citation type="submission" date="2014-07" db="EMBL/GenBank/DDBJ databases">
        <title>Methanogenic archaea and the global carbon cycle.</title>
        <authorList>
            <person name="Henriksen J.R."/>
            <person name="Luke J."/>
            <person name="Reinhart S."/>
            <person name="Benedict M.N."/>
            <person name="Youngblut N.D."/>
            <person name="Metcalf M.E."/>
            <person name="Whitaker R.J."/>
            <person name="Metcalf W.W."/>
        </authorList>
    </citation>
    <scope>NUCLEOTIDE SEQUENCE [LARGE SCALE GENOMIC DNA]</scope>
    <source>
        <strain evidence="1 2">C2J</strain>
    </source>
</reference>
<dbReference type="KEGG" id="msj:MSSAC_1190"/>
<sequence length="67" mass="7608">MKKLQVKKSTEILAKQNYLLIFQAGATGCIGSRPAASNTKEKKCKRENFPAKYKIYRFEVTGLKLQV</sequence>
<proteinExistence type="predicted"/>
<dbReference type="EMBL" id="CP009508">
    <property type="protein sequence ID" value="AKB35780.1"/>
    <property type="molecule type" value="Genomic_DNA"/>
</dbReference>
<dbReference type="Proteomes" id="UP000033123">
    <property type="component" value="Chromosome"/>
</dbReference>
<dbReference type="RefSeq" id="WP_048180974.1">
    <property type="nucleotide sequence ID" value="NZ_CP009508.1"/>
</dbReference>
<dbReference type="GeneID" id="24870778"/>
<dbReference type="AlphaFoldDB" id="A0A0E3PL22"/>
<accession>A0A0E3PL22</accession>
<evidence type="ECO:0000313" key="2">
    <source>
        <dbReference type="Proteomes" id="UP000033123"/>
    </source>
</evidence>